<gene>
    <name evidence="2" type="primary">cas10d</name>
    <name evidence="2" type="ORF">C2R22_15680</name>
</gene>
<evidence type="ECO:0000313" key="3">
    <source>
        <dbReference type="Proteomes" id="UP000236584"/>
    </source>
</evidence>
<dbReference type="OrthoDB" id="258401at2157"/>
<protein>
    <submittedName>
        <fullName evidence="2">Type I-D CRISPR-associated protein Cas10d/Csc3</fullName>
    </submittedName>
</protein>
<dbReference type="InterPro" id="IPR017589">
    <property type="entry name" value="CRISPR-assoc_prot_Cas10d/Csc3"/>
</dbReference>
<proteinExistence type="predicted"/>
<feature type="region of interest" description="Disordered" evidence="1">
    <location>
        <begin position="933"/>
        <end position="956"/>
    </location>
</feature>
<dbReference type="EMBL" id="CP026309">
    <property type="protein sequence ID" value="AUV82901.1"/>
    <property type="molecule type" value="Genomic_DNA"/>
</dbReference>
<accession>A0A2I8VLV1</accession>
<dbReference type="AlphaFoldDB" id="A0A2I8VLV1"/>
<name>A0A2I8VLV1_9EURY</name>
<keyword evidence="3" id="KW-1185">Reference proteome</keyword>
<sequence length="956" mass="106613">MDPKLIESGWLFSQNKSVEYGKVDQSMLNHTRNLVFFLHRLATVAEESRIQPISPDELRELIALAVAHDFHKLRAEDENPATRFNITEQEMDAFVADFGLDEFAPNLNVRDFHSCAVDHHDSDAARSTEVTLRWEDYRPLIRLADGMASCTTPQEATNQRMQSTFHEAFPGEPVKLVNHQIDHVTGVFTNLLNATVSEYLNENFDYTCLTIYQDGCVYLAPRDAPEPANDAELADALMRKVGANISDSHPAYRSIDQLQSNIGSGARYSLNDPDFFYAGSARLLRATVRKGMTDGAADDEPTDAARTSMELLEEGLDTEFSMTKQQQGAARFVNAIKSDFVSPLRPDAGGFELIRPTVEAFGFDEALADSLEELPEGVHSNLVSGGKWDYSYALAQRLLDQFGEGEALRESSDEIMETLEERLEGLVETDDQNVGWATVVQQAHAGALAGEVRAFIEENLRVGKGALSDESATTDTFDEYVKKSRAKTCTLCSRGVRAGGNLTPMKSKKSLSTLQAGFTNRKQIGRNKEDKLILCAACRIEFSLRETAAERRQDGRLFFHLVPDYFFTPFSWQLTDRLVNRFTGENRVRLGRLAEAVYDMQTPEGFGAIMDEVTQPEGNGGRTMFESLGRDFDHNLQFGSQTIGYFKVPDNDTEFQFFGAFLALSISAYTGMRVYMSQSPVPEMRAREFPEFAKLGGGFTQVTQFYGESVSLSELPTTLRRAAALIQLGHALQGSSRNDSLFAKYLRVSRNELLPGAHLLKRAIQSSDEGLYIPALMRYAVALDEGRGIARFNDSMSETPHSRITRLAELAFDAIRPNTRGNKPHRVERVFRESVKAVTKTGGQLSREDYTMLVSGRIQKMLDRQAGNGIYPVSHEDSEAGTSLQERIEDYSGFFVDEILFGIANGRPSQLKRLENNLADGFFGATLRLSNEQYQEQHGDDAETETAATADNKEDI</sequence>
<dbReference type="NCBIfam" id="TIGR03174">
    <property type="entry name" value="cas_Csc3"/>
    <property type="match status" value="1"/>
</dbReference>
<evidence type="ECO:0000313" key="2">
    <source>
        <dbReference type="EMBL" id="AUV82901.1"/>
    </source>
</evidence>
<dbReference type="KEGG" id="srub:C2R22_15680"/>
<organism evidence="2 3">
    <name type="scientific">Salinigranum rubrum</name>
    <dbReference type="NCBI Taxonomy" id="755307"/>
    <lineage>
        <taxon>Archaea</taxon>
        <taxon>Methanobacteriati</taxon>
        <taxon>Methanobacteriota</taxon>
        <taxon>Stenosarchaea group</taxon>
        <taxon>Halobacteria</taxon>
        <taxon>Halobacteriales</taxon>
        <taxon>Haloferacaceae</taxon>
        <taxon>Salinigranum</taxon>
    </lineage>
</organism>
<dbReference type="Proteomes" id="UP000236584">
    <property type="component" value="Chromosome"/>
</dbReference>
<reference evidence="2 3" key="1">
    <citation type="submission" date="2018-01" db="EMBL/GenBank/DDBJ databases">
        <title>Complete genome sequence of Salinigranum rubrum GX10T, an extremely halophilic archaeon isolated from a marine solar saltern.</title>
        <authorList>
            <person name="Han S."/>
        </authorList>
    </citation>
    <scope>NUCLEOTIDE SEQUENCE [LARGE SCALE GENOMIC DNA]</scope>
    <source>
        <strain evidence="2 3">GX10</strain>
    </source>
</reference>
<evidence type="ECO:0000256" key="1">
    <source>
        <dbReference type="SAM" id="MobiDB-lite"/>
    </source>
</evidence>